<proteinExistence type="predicted"/>
<sequence>MFSRAFNGITQDVYDYVGGGKQLKQKGIIFTKGLSGQKARIKLMVLLSQTLDKPLSDYF</sequence>
<dbReference type="InterPro" id="IPR027473">
    <property type="entry name" value="L-asparaginase_C"/>
</dbReference>
<dbReference type="InterPro" id="IPR040919">
    <property type="entry name" value="Asparaginase_C"/>
</dbReference>
<organism evidence="2 3">
    <name type="scientific">Mannheimia haemolytica</name>
    <name type="common">Pasteurella haemolytica</name>
    <dbReference type="NCBI Taxonomy" id="75985"/>
    <lineage>
        <taxon>Bacteria</taxon>
        <taxon>Pseudomonadati</taxon>
        <taxon>Pseudomonadota</taxon>
        <taxon>Gammaproteobacteria</taxon>
        <taxon>Pasteurellales</taxon>
        <taxon>Pasteurellaceae</taxon>
        <taxon>Mannheimia</taxon>
    </lineage>
</organism>
<accession>A0A378N645</accession>
<evidence type="ECO:0000313" key="3">
    <source>
        <dbReference type="Proteomes" id="UP000254802"/>
    </source>
</evidence>
<dbReference type="AlphaFoldDB" id="A0A378N645"/>
<dbReference type="InterPro" id="IPR036152">
    <property type="entry name" value="Asp/glu_Ase-like_sf"/>
</dbReference>
<evidence type="ECO:0000313" key="2">
    <source>
        <dbReference type="EMBL" id="STY63914.1"/>
    </source>
</evidence>
<reference evidence="2 3" key="1">
    <citation type="submission" date="2018-06" db="EMBL/GenBank/DDBJ databases">
        <authorList>
            <consortium name="Pathogen Informatics"/>
            <person name="Doyle S."/>
        </authorList>
    </citation>
    <scope>NUCLEOTIDE SEQUENCE [LARGE SCALE GENOMIC DNA]</scope>
    <source>
        <strain evidence="2 3">NCTC10638</strain>
    </source>
</reference>
<dbReference type="InterPro" id="IPR006034">
    <property type="entry name" value="Asparaginase/glutaminase-like"/>
</dbReference>
<dbReference type="EMBL" id="UGPN01000002">
    <property type="protein sequence ID" value="STY63914.1"/>
    <property type="molecule type" value="Genomic_DNA"/>
</dbReference>
<gene>
    <name evidence="2" type="ORF">NCTC10638_03086</name>
</gene>
<name>A0A378N645_MANHA</name>
<dbReference type="Pfam" id="PF17763">
    <property type="entry name" value="Asparaginase_C"/>
    <property type="match status" value="1"/>
</dbReference>
<dbReference type="Proteomes" id="UP000254802">
    <property type="component" value="Unassembled WGS sequence"/>
</dbReference>
<dbReference type="PIRSF" id="PIRSF500176">
    <property type="entry name" value="L_ASNase"/>
    <property type="match status" value="1"/>
</dbReference>
<dbReference type="PIRSF" id="PIRSF001220">
    <property type="entry name" value="L-ASNase_gatD"/>
    <property type="match status" value="1"/>
</dbReference>
<protein>
    <submittedName>
        <fullName evidence="2">Asparaginase</fullName>
    </submittedName>
</protein>
<feature type="domain" description="Asparaginase/glutaminase C-terminal" evidence="1">
    <location>
        <begin position="2"/>
        <end position="53"/>
    </location>
</feature>
<evidence type="ECO:0000259" key="1">
    <source>
        <dbReference type="Pfam" id="PF17763"/>
    </source>
</evidence>
<dbReference type="Gene3D" id="3.40.50.40">
    <property type="match status" value="1"/>
</dbReference>
<dbReference type="SUPFAM" id="SSF53774">
    <property type="entry name" value="Glutaminase/Asparaginase"/>
    <property type="match status" value="1"/>
</dbReference>